<organism evidence="3 4">
    <name type="scientific">Xylanibacter muris</name>
    <dbReference type="NCBI Taxonomy" id="2736290"/>
    <lineage>
        <taxon>Bacteria</taxon>
        <taxon>Pseudomonadati</taxon>
        <taxon>Bacteroidota</taxon>
        <taxon>Bacteroidia</taxon>
        <taxon>Bacteroidales</taxon>
        <taxon>Prevotellaceae</taxon>
        <taxon>Xylanibacter</taxon>
    </lineage>
</organism>
<dbReference type="InterPro" id="IPR052937">
    <property type="entry name" value="Inner_membrane_protein"/>
</dbReference>
<dbReference type="NCBIfam" id="NF008740">
    <property type="entry name" value="PRK11770.1-2"/>
    <property type="match status" value="1"/>
</dbReference>
<evidence type="ECO:0000256" key="1">
    <source>
        <dbReference type="SAM" id="Phobius"/>
    </source>
</evidence>
<reference evidence="3 4" key="1">
    <citation type="submission" date="2020-05" db="EMBL/GenBank/DDBJ databases">
        <title>Distinct polysaccharide utilization as determinants for interspecies competition between intestinal Prevotella spp.</title>
        <authorList>
            <person name="Galvez E.J.C."/>
            <person name="Iljazovic A."/>
            <person name="Strowig T."/>
        </authorList>
    </citation>
    <scope>NUCLEOTIDE SEQUENCE [LARGE SCALE GENOMIC DNA]</scope>
    <source>
        <strain evidence="3 4">PMUR</strain>
    </source>
</reference>
<protein>
    <submittedName>
        <fullName evidence="3">YccF domain-containing protein</fullName>
    </submittedName>
</protein>
<dbReference type="PANTHER" id="PTHR42903:SF1">
    <property type="entry name" value="INNER MEMBRANE PROTEIN YCCF"/>
    <property type="match status" value="1"/>
</dbReference>
<feature type="transmembrane region" description="Helical" evidence="1">
    <location>
        <begin position="7"/>
        <end position="39"/>
    </location>
</feature>
<dbReference type="Proteomes" id="UP000714420">
    <property type="component" value="Unassembled WGS sequence"/>
</dbReference>
<accession>A0ABX2ANQ6</accession>
<keyword evidence="1" id="KW-0472">Membrane</keyword>
<proteinExistence type="predicted"/>
<feature type="transmembrane region" description="Helical" evidence="1">
    <location>
        <begin position="80"/>
        <end position="103"/>
    </location>
</feature>
<evidence type="ECO:0000313" key="3">
    <source>
        <dbReference type="EMBL" id="NPD92824.1"/>
    </source>
</evidence>
<name>A0ABX2ANQ6_9BACT</name>
<keyword evidence="1" id="KW-1133">Transmembrane helix</keyword>
<evidence type="ECO:0000313" key="4">
    <source>
        <dbReference type="Proteomes" id="UP000714420"/>
    </source>
</evidence>
<sequence length="125" mass="13705">MNIIGNLLWWVFGGLEAAIGYFSGSIAMALTIVGIPVALQTLKIGMLCLWPFGAEVKDTESPVGCIRIPLNILWIVCGGFWAWLMHIAFGVLLFVTIIGIPFAKQHFKMARLSLAPFGKDVRLSL</sequence>
<dbReference type="Pfam" id="PF03733">
    <property type="entry name" value="YccF"/>
    <property type="match status" value="2"/>
</dbReference>
<evidence type="ECO:0000259" key="2">
    <source>
        <dbReference type="Pfam" id="PF03733"/>
    </source>
</evidence>
<dbReference type="PANTHER" id="PTHR42903">
    <property type="entry name" value="INNER MEMBRANE PROTEIN YCCF"/>
    <property type="match status" value="1"/>
</dbReference>
<keyword evidence="4" id="KW-1185">Reference proteome</keyword>
<dbReference type="EMBL" id="JABKKF010000011">
    <property type="protein sequence ID" value="NPD92824.1"/>
    <property type="molecule type" value="Genomic_DNA"/>
</dbReference>
<keyword evidence="1" id="KW-0812">Transmembrane</keyword>
<feature type="domain" description="Inner membrane component" evidence="2">
    <location>
        <begin position="70"/>
        <end position="119"/>
    </location>
</feature>
<dbReference type="RefSeq" id="WP_172276353.1">
    <property type="nucleotide sequence ID" value="NZ_CASGMU010000011.1"/>
</dbReference>
<feature type="domain" description="Inner membrane component" evidence="2">
    <location>
        <begin position="4"/>
        <end position="53"/>
    </location>
</feature>
<gene>
    <name evidence="3" type="ORF">HPS56_10810</name>
</gene>
<comment type="caution">
    <text evidence="3">The sequence shown here is derived from an EMBL/GenBank/DDBJ whole genome shotgun (WGS) entry which is preliminary data.</text>
</comment>
<dbReference type="InterPro" id="IPR005185">
    <property type="entry name" value="YccF"/>
</dbReference>